<reference evidence="3" key="1">
    <citation type="submission" date="2014-07" db="EMBL/GenBank/DDBJ databases">
        <title>Genome sequencing of plant-pathogenic Streptomyces species.</title>
        <authorList>
            <person name="Harrison J."/>
            <person name="Sapp M."/>
            <person name="Thwaites R."/>
            <person name="Studholme D.J."/>
        </authorList>
    </citation>
    <scope>NUCLEOTIDE SEQUENCE [LARGE SCALE GENOMIC DNA]</scope>
    <source>
        <strain evidence="3">NCPPB 4445</strain>
    </source>
</reference>
<dbReference type="RefSeq" id="WP_050374828.1">
    <property type="nucleotide sequence ID" value="NZ_KQ257834.1"/>
</dbReference>
<evidence type="ECO:0000256" key="1">
    <source>
        <dbReference type="SAM" id="MobiDB-lite"/>
    </source>
</evidence>
<protein>
    <submittedName>
        <fullName evidence="2">Uncharacterized protein</fullName>
    </submittedName>
</protein>
<evidence type="ECO:0000313" key="3">
    <source>
        <dbReference type="Proteomes" id="UP000037151"/>
    </source>
</evidence>
<sequence>MTEPQTQTSSAEPFDLTVWGPKSDPEPGCDRCAELAGLRTQARRAGDGSLASDYSVMIRTHDTGHAGTPGTP</sequence>
<evidence type="ECO:0000313" key="2">
    <source>
        <dbReference type="EMBL" id="KND26203.1"/>
    </source>
</evidence>
<feature type="compositionally biased region" description="Polar residues" evidence="1">
    <location>
        <begin position="1"/>
        <end position="11"/>
    </location>
</feature>
<accession>A0A0L0JKS7</accession>
<gene>
    <name evidence="2" type="ORF">IQ63_38950</name>
</gene>
<dbReference type="EMBL" id="JPPY01000214">
    <property type="protein sequence ID" value="KND26203.1"/>
    <property type="molecule type" value="Genomic_DNA"/>
</dbReference>
<proteinExistence type="predicted"/>
<comment type="caution">
    <text evidence="2">The sequence shown here is derived from an EMBL/GenBank/DDBJ whole genome shotgun (WGS) entry which is preliminary data.</text>
</comment>
<dbReference type="PATRIC" id="fig|42234.21.peg.8018"/>
<name>A0A0L0JKS7_9ACTN</name>
<dbReference type="AlphaFoldDB" id="A0A0L0JKS7"/>
<dbReference type="Proteomes" id="UP000037151">
    <property type="component" value="Unassembled WGS sequence"/>
</dbReference>
<organism evidence="2 3">
    <name type="scientific">Streptomyces acidiscabies</name>
    <dbReference type="NCBI Taxonomy" id="42234"/>
    <lineage>
        <taxon>Bacteria</taxon>
        <taxon>Bacillati</taxon>
        <taxon>Actinomycetota</taxon>
        <taxon>Actinomycetes</taxon>
        <taxon>Kitasatosporales</taxon>
        <taxon>Streptomycetaceae</taxon>
        <taxon>Streptomyces</taxon>
    </lineage>
</organism>
<dbReference type="OrthoDB" id="4246243at2"/>
<feature type="region of interest" description="Disordered" evidence="1">
    <location>
        <begin position="1"/>
        <end position="25"/>
    </location>
</feature>